<proteinExistence type="predicted"/>
<keyword evidence="2" id="KW-1185">Reference proteome</keyword>
<gene>
    <name evidence="1" type="ORF">BDZ94DRAFT_1261306</name>
</gene>
<name>A0A9P6CJ25_9AGAR</name>
<comment type="caution">
    <text evidence="1">The sequence shown here is derived from an EMBL/GenBank/DDBJ whole genome shotgun (WGS) entry which is preliminary data.</text>
</comment>
<sequence>MLLSVPVGGKTMMLPPPELPPWWKFDLFDNTRVLLSTATERIGWSSSIKETIDEELRMRRANDNPQPRFESISQRLEAKQRRCMESIEGIEQELELGRNPRRKALAIARNAKLQQRQVKAFTTSVIYDVRKLQNAIDNQSISAQQNHRPVNISVNDGSDRTREELHSHSNIELDHFTDPFRERQIQSEVQGSRTASSSSWMDRIHVQAVSDS</sequence>
<protein>
    <submittedName>
        <fullName evidence="1">Uncharacterized protein</fullName>
    </submittedName>
</protein>
<accession>A0A9P6CJ25</accession>
<evidence type="ECO:0000313" key="1">
    <source>
        <dbReference type="EMBL" id="KAF9462413.1"/>
    </source>
</evidence>
<dbReference type="AlphaFoldDB" id="A0A9P6CJ25"/>
<dbReference type="EMBL" id="MU150272">
    <property type="protein sequence ID" value="KAF9462413.1"/>
    <property type="molecule type" value="Genomic_DNA"/>
</dbReference>
<reference evidence="1" key="1">
    <citation type="submission" date="2020-11" db="EMBL/GenBank/DDBJ databases">
        <authorList>
            <consortium name="DOE Joint Genome Institute"/>
            <person name="Ahrendt S."/>
            <person name="Riley R."/>
            <person name="Andreopoulos W."/>
            <person name="Labutti K."/>
            <person name="Pangilinan J."/>
            <person name="Ruiz-Duenas F.J."/>
            <person name="Barrasa J.M."/>
            <person name="Sanchez-Garcia M."/>
            <person name="Camarero S."/>
            <person name="Miyauchi S."/>
            <person name="Serrano A."/>
            <person name="Linde D."/>
            <person name="Babiker R."/>
            <person name="Drula E."/>
            <person name="Ayuso-Fernandez I."/>
            <person name="Pacheco R."/>
            <person name="Padilla G."/>
            <person name="Ferreira P."/>
            <person name="Barriuso J."/>
            <person name="Kellner H."/>
            <person name="Castanera R."/>
            <person name="Alfaro M."/>
            <person name="Ramirez L."/>
            <person name="Pisabarro A.G."/>
            <person name="Kuo A."/>
            <person name="Tritt A."/>
            <person name="Lipzen A."/>
            <person name="He G."/>
            <person name="Yan M."/>
            <person name="Ng V."/>
            <person name="Cullen D."/>
            <person name="Martin F."/>
            <person name="Rosso M.-N."/>
            <person name="Henrissat B."/>
            <person name="Hibbett D."/>
            <person name="Martinez A.T."/>
            <person name="Grigoriev I.V."/>
        </authorList>
    </citation>
    <scope>NUCLEOTIDE SEQUENCE</scope>
    <source>
        <strain evidence="1">CBS 247.69</strain>
    </source>
</reference>
<dbReference type="Proteomes" id="UP000807353">
    <property type="component" value="Unassembled WGS sequence"/>
</dbReference>
<organism evidence="1 2">
    <name type="scientific">Collybia nuda</name>
    <dbReference type="NCBI Taxonomy" id="64659"/>
    <lineage>
        <taxon>Eukaryota</taxon>
        <taxon>Fungi</taxon>
        <taxon>Dikarya</taxon>
        <taxon>Basidiomycota</taxon>
        <taxon>Agaricomycotina</taxon>
        <taxon>Agaricomycetes</taxon>
        <taxon>Agaricomycetidae</taxon>
        <taxon>Agaricales</taxon>
        <taxon>Tricholomatineae</taxon>
        <taxon>Clitocybaceae</taxon>
        <taxon>Collybia</taxon>
    </lineage>
</organism>
<evidence type="ECO:0000313" key="2">
    <source>
        <dbReference type="Proteomes" id="UP000807353"/>
    </source>
</evidence>